<comment type="caution">
    <text evidence="3">The sequence shown here is derived from an EMBL/GenBank/DDBJ whole genome shotgun (WGS) entry which is preliminary data.</text>
</comment>
<reference evidence="3 4" key="1">
    <citation type="submission" date="2023-01" db="EMBL/GenBank/DDBJ databases">
        <title>Thalassococcus onchidii sp. nov., isolated from a marine invertebrate from the South China Sea.</title>
        <authorList>
            <person name="Xu S."/>
            <person name="Liu Z."/>
            <person name="Xu Y."/>
        </authorList>
    </citation>
    <scope>NUCLEOTIDE SEQUENCE [LARGE SCALE GENOMIC DNA]</scope>
    <source>
        <strain evidence="3 4">KCTC 32084</strain>
    </source>
</reference>
<gene>
    <name evidence="3" type="ORF">PFY00_18750</name>
</gene>
<evidence type="ECO:0000313" key="4">
    <source>
        <dbReference type="Proteomes" id="UP001210720"/>
    </source>
</evidence>
<dbReference type="RefSeq" id="WP_271434135.1">
    <property type="nucleotide sequence ID" value="NZ_JAQIOY010000013.1"/>
</dbReference>
<organism evidence="3 4">
    <name type="scientific">Thalassococcus lentus</name>
    <dbReference type="NCBI Taxonomy" id="1210524"/>
    <lineage>
        <taxon>Bacteria</taxon>
        <taxon>Pseudomonadati</taxon>
        <taxon>Pseudomonadota</taxon>
        <taxon>Alphaproteobacteria</taxon>
        <taxon>Rhodobacterales</taxon>
        <taxon>Roseobacteraceae</taxon>
        <taxon>Thalassococcus</taxon>
    </lineage>
</organism>
<evidence type="ECO:0000259" key="2">
    <source>
        <dbReference type="PROSITE" id="PS51782"/>
    </source>
</evidence>
<dbReference type="EMBL" id="JAQIOY010000013">
    <property type="protein sequence ID" value="MDA7426778.1"/>
    <property type="molecule type" value="Genomic_DNA"/>
</dbReference>
<dbReference type="CDD" id="cd00118">
    <property type="entry name" value="LysM"/>
    <property type="match status" value="1"/>
</dbReference>
<dbReference type="PROSITE" id="PS51782">
    <property type="entry name" value="LYSM"/>
    <property type="match status" value="1"/>
</dbReference>
<keyword evidence="4" id="KW-1185">Reference proteome</keyword>
<dbReference type="Gene3D" id="3.10.350.10">
    <property type="entry name" value="LysM domain"/>
    <property type="match status" value="1"/>
</dbReference>
<feature type="signal peptide" evidence="1">
    <location>
        <begin position="1"/>
        <end position="22"/>
    </location>
</feature>
<sequence length="371" mass="39859">MTIRASAAAAAMLAASTFAAEAQQTCGGNYTVQRGDSLSLIADKLYKDAGQWTTIYRSNIDKIPSPNQIRVGQSYRLPCINGLPVGLEGGTVLQANAAVPKAVTATVKPQDRRAPARVAAAGNAGGTIRLLAGDDFKPFTNRLLLSSGLITELVNRSMVAASGLPEHKFVWVNDRSAHLDPMLSEGMVDLAFPWKKPDCTAAPNSRACTDYLYSEPLFEMLVVLFTSKDRPIAYNEISDLAGVRVCSPLGHGTLAQRGSGADYLSQVGARLQQPVTGRECFERLENGSVDAVALNEFTGRMLLRDMGLADKVTLELRRPLSIEGLHVVAHKSNPRAQEILSSFDSGLSAIRDSGEYVSVLDKHLSSIWSGL</sequence>
<dbReference type="SMART" id="SM00257">
    <property type="entry name" value="LysM"/>
    <property type="match status" value="1"/>
</dbReference>
<dbReference type="Pfam" id="PF01476">
    <property type="entry name" value="LysM"/>
    <property type="match status" value="1"/>
</dbReference>
<feature type="chain" id="PRO_5045368283" evidence="1">
    <location>
        <begin position="23"/>
        <end position="371"/>
    </location>
</feature>
<accession>A0ABT4XY82</accession>
<protein>
    <submittedName>
        <fullName evidence="3">Transporter substrate-binding domain-containing protein</fullName>
    </submittedName>
</protein>
<proteinExistence type="predicted"/>
<feature type="domain" description="LysM" evidence="2">
    <location>
        <begin position="28"/>
        <end position="77"/>
    </location>
</feature>
<dbReference type="PANTHER" id="PTHR34700:SF3">
    <property type="entry name" value="PHAGE-LIKE ELEMENT PBSX PROTEIN XKDQ"/>
    <property type="match status" value="1"/>
</dbReference>
<evidence type="ECO:0000313" key="3">
    <source>
        <dbReference type="EMBL" id="MDA7426778.1"/>
    </source>
</evidence>
<dbReference type="Gene3D" id="3.40.190.10">
    <property type="entry name" value="Periplasmic binding protein-like II"/>
    <property type="match status" value="2"/>
</dbReference>
<keyword evidence="1" id="KW-0732">Signal</keyword>
<dbReference type="InterPro" id="IPR052196">
    <property type="entry name" value="Bact_Kbp"/>
</dbReference>
<dbReference type="PANTHER" id="PTHR34700">
    <property type="entry name" value="POTASSIUM BINDING PROTEIN KBP"/>
    <property type="match status" value="1"/>
</dbReference>
<name>A0ABT4XY82_9RHOB</name>
<evidence type="ECO:0000256" key="1">
    <source>
        <dbReference type="SAM" id="SignalP"/>
    </source>
</evidence>
<dbReference type="Proteomes" id="UP001210720">
    <property type="component" value="Unassembled WGS sequence"/>
</dbReference>
<dbReference type="InterPro" id="IPR036779">
    <property type="entry name" value="LysM_dom_sf"/>
</dbReference>
<dbReference type="InterPro" id="IPR018392">
    <property type="entry name" value="LysM"/>
</dbReference>
<dbReference type="SUPFAM" id="SSF53850">
    <property type="entry name" value="Periplasmic binding protein-like II"/>
    <property type="match status" value="1"/>
</dbReference>